<dbReference type="Gene3D" id="3.40.50.10260">
    <property type="entry name" value="YjeF N-terminal domain"/>
    <property type="match status" value="1"/>
</dbReference>
<dbReference type="GO" id="GO:0110051">
    <property type="term" value="P:metabolite repair"/>
    <property type="evidence" value="ECO:0007669"/>
    <property type="project" value="TreeGrafter"/>
</dbReference>
<dbReference type="GO" id="GO:0046496">
    <property type="term" value="P:nicotinamide nucleotide metabolic process"/>
    <property type="evidence" value="ECO:0007669"/>
    <property type="project" value="UniProtKB-UniRule"/>
</dbReference>
<dbReference type="EMBL" id="FNKJ01000004">
    <property type="protein sequence ID" value="SDR46393.1"/>
    <property type="molecule type" value="Genomic_DNA"/>
</dbReference>
<keyword evidence="10 17" id="KW-0520">NAD</keyword>
<dbReference type="Gene3D" id="3.40.1190.20">
    <property type="match status" value="1"/>
</dbReference>
<feature type="binding site" evidence="18">
    <location>
        <begin position="132"/>
        <end position="138"/>
    </location>
    <ligand>
        <name>(6S)-NADPHX</name>
        <dbReference type="ChEBI" id="CHEBI:64076"/>
    </ligand>
</feature>
<evidence type="ECO:0000256" key="4">
    <source>
        <dbReference type="ARBA" id="ARBA00009524"/>
    </source>
</evidence>
<keyword evidence="11 18" id="KW-0413">Isomerase</keyword>
<dbReference type="SUPFAM" id="SSF64153">
    <property type="entry name" value="YjeF N-terminal domain-like"/>
    <property type="match status" value="1"/>
</dbReference>
<organism evidence="22 23">
    <name type="scientific">Pseudomonas moorei</name>
    <dbReference type="NCBI Taxonomy" id="395599"/>
    <lineage>
        <taxon>Bacteria</taxon>
        <taxon>Pseudomonadati</taxon>
        <taxon>Pseudomonadota</taxon>
        <taxon>Gammaproteobacteria</taxon>
        <taxon>Pseudomonadales</taxon>
        <taxon>Pseudomonadaceae</taxon>
        <taxon>Pseudomonas</taxon>
    </lineage>
</organism>
<comment type="similarity">
    <text evidence="3 19">In the N-terminal section; belongs to the NnrE/AIBP family.</text>
</comment>
<keyword evidence="13" id="KW-0511">Multifunctional enzyme</keyword>
<feature type="domain" description="YjeF N-terminal" evidence="21">
    <location>
        <begin position="18"/>
        <end position="218"/>
    </location>
</feature>
<comment type="catalytic activity">
    <reaction evidence="16 17 19">
        <text>(6S)-NADPHX + ADP = AMP + phosphate + NADPH + H(+)</text>
        <dbReference type="Rhea" id="RHEA:32235"/>
        <dbReference type="ChEBI" id="CHEBI:15378"/>
        <dbReference type="ChEBI" id="CHEBI:43474"/>
        <dbReference type="ChEBI" id="CHEBI:57783"/>
        <dbReference type="ChEBI" id="CHEBI:64076"/>
        <dbReference type="ChEBI" id="CHEBI:456215"/>
        <dbReference type="ChEBI" id="CHEBI:456216"/>
        <dbReference type="EC" id="4.2.1.136"/>
    </reaction>
</comment>
<evidence type="ECO:0000256" key="10">
    <source>
        <dbReference type="ARBA" id="ARBA00023027"/>
    </source>
</evidence>
<evidence type="ECO:0000256" key="15">
    <source>
        <dbReference type="ARBA" id="ARBA00048238"/>
    </source>
</evidence>
<feature type="binding site" evidence="18">
    <location>
        <position position="161"/>
    </location>
    <ligand>
        <name>(6S)-NADPHX</name>
        <dbReference type="ChEBI" id="CHEBI:64076"/>
    </ligand>
</feature>
<dbReference type="Pfam" id="PF03853">
    <property type="entry name" value="YjeF_N"/>
    <property type="match status" value="1"/>
</dbReference>
<comment type="catalytic activity">
    <reaction evidence="15 17 19">
        <text>(6S)-NADHX + ADP = AMP + phosphate + NADH + H(+)</text>
        <dbReference type="Rhea" id="RHEA:32223"/>
        <dbReference type="ChEBI" id="CHEBI:15378"/>
        <dbReference type="ChEBI" id="CHEBI:43474"/>
        <dbReference type="ChEBI" id="CHEBI:57945"/>
        <dbReference type="ChEBI" id="CHEBI:64074"/>
        <dbReference type="ChEBI" id="CHEBI:456215"/>
        <dbReference type="ChEBI" id="CHEBI:456216"/>
        <dbReference type="EC" id="4.2.1.136"/>
    </reaction>
</comment>
<feature type="binding site" evidence="18">
    <location>
        <position position="164"/>
    </location>
    <ligand>
        <name>K(+)</name>
        <dbReference type="ChEBI" id="CHEBI:29103"/>
    </ligand>
</feature>
<feature type="binding site" evidence="17">
    <location>
        <position position="436"/>
    </location>
    <ligand>
        <name>AMP</name>
        <dbReference type="ChEBI" id="CHEBI:456215"/>
    </ligand>
</feature>
<evidence type="ECO:0000256" key="17">
    <source>
        <dbReference type="HAMAP-Rule" id="MF_01965"/>
    </source>
</evidence>
<dbReference type="InterPro" id="IPR004443">
    <property type="entry name" value="YjeF_N_dom"/>
</dbReference>
<comment type="cofactor">
    <cofactor evidence="17">
        <name>Mg(2+)</name>
        <dbReference type="ChEBI" id="CHEBI:18420"/>
    </cofactor>
</comment>
<dbReference type="PROSITE" id="PS51385">
    <property type="entry name" value="YJEF_N"/>
    <property type="match status" value="1"/>
</dbReference>
<dbReference type="AlphaFoldDB" id="A0A1H1J920"/>
<comment type="function">
    <text evidence="18">Catalyzes the epimerization of the S- and R-forms of NAD(P)HX, a damaged form of NAD(P)H that is a result of enzymatic or heat-dependent hydration. This is a prerequisite for the S-specific NAD(P)H-hydrate dehydratase to allow the repair of both epimers of NAD(P)HX.</text>
</comment>
<sequence length="499" mass="50879">MPHTKDDLPDALYSAAQVRGLDASLIAAGTPGFELMQRAARATWRALVRQWPSANELSVLAGQGNNAGDGYLAAVLARRAGWTVRVLAVGDPQRLQGDAGLAHAEAVSEKVSIEAWSAQSELRGVVLDALLGTGLSGDVREPYASAIAAINASGLPVAAVDIPSGLSADTGRILAHAVRADLTVTFIGLKVGLFTGDAADVVGELVFNDLHADPQLLGGAPISARRLNAGNLPRLAWRPPASHKGKFGHVLLIGGDRGFGGAILLSAQSALRSGAGMVSVATRSEHVPAALARIPEAMVVGASSASQLMGLLQKVSVLVVGPGLGQAAWGRSLLSAAANAPLPQVWDADALNMLAEEQVSLPGDCVITPHPGEAARLLGISTAQVQADRPAAAHALSKKYTAVVVLKGAGSLIASPDGRLAVCHQGHPAMAAAGLGDVLAGLVGALIAQGMEAFDAACLAVWLHANAGEQQGKFGRGLAASDLIPAIRQLLEEQAPCLK</sequence>
<dbReference type="CDD" id="cd01171">
    <property type="entry name" value="YXKO-related"/>
    <property type="match status" value="1"/>
</dbReference>
<feature type="binding site" evidence="18">
    <location>
        <position position="128"/>
    </location>
    <ligand>
        <name>K(+)</name>
        <dbReference type="ChEBI" id="CHEBI:29103"/>
    </ligand>
</feature>
<dbReference type="PANTHER" id="PTHR12592">
    <property type="entry name" value="ATP-DEPENDENT (S)-NAD(P)H-HYDRATE DEHYDRATASE FAMILY MEMBER"/>
    <property type="match status" value="1"/>
</dbReference>
<dbReference type="InterPro" id="IPR000631">
    <property type="entry name" value="CARKD"/>
</dbReference>
<dbReference type="SUPFAM" id="SSF53613">
    <property type="entry name" value="Ribokinase-like"/>
    <property type="match status" value="1"/>
</dbReference>
<feature type="binding site" evidence="17">
    <location>
        <position position="262"/>
    </location>
    <ligand>
        <name>(6S)-NADPHX</name>
        <dbReference type="ChEBI" id="CHEBI:64076"/>
    </ligand>
</feature>
<evidence type="ECO:0000256" key="18">
    <source>
        <dbReference type="HAMAP-Rule" id="MF_01966"/>
    </source>
</evidence>
<keyword evidence="5 18" id="KW-0479">Metal-binding</keyword>
<comment type="similarity">
    <text evidence="17">Belongs to the NnrD/CARKD family.</text>
</comment>
<dbReference type="GO" id="GO:0046872">
    <property type="term" value="F:metal ion binding"/>
    <property type="evidence" value="ECO:0007669"/>
    <property type="project" value="UniProtKB-UniRule"/>
</dbReference>
<dbReference type="Proteomes" id="UP000199570">
    <property type="component" value="Unassembled WGS sequence"/>
</dbReference>
<dbReference type="PIRSF" id="PIRSF017184">
    <property type="entry name" value="Nnr"/>
    <property type="match status" value="1"/>
</dbReference>
<evidence type="ECO:0000313" key="22">
    <source>
        <dbReference type="EMBL" id="SDR46393.1"/>
    </source>
</evidence>
<reference evidence="23" key="1">
    <citation type="submission" date="2016-10" db="EMBL/GenBank/DDBJ databases">
        <authorList>
            <person name="Varghese N."/>
            <person name="Submissions S."/>
        </authorList>
    </citation>
    <scope>NUCLEOTIDE SEQUENCE [LARGE SCALE GENOMIC DNA]</scope>
    <source>
        <strain evidence="23">BS3775</strain>
    </source>
</reference>
<evidence type="ECO:0000256" key="2">
    <source>
        <dbReference type="ARBA" id="ARBA00000909"/>
    </source>
</evidence>
<dbReference type="PROSITE" id="PS01050">
    <property type="entry name" value="YJEF_C_2"/>
    <property type="match status" value="1"/>
</dbReference>
<name>A0A1H1J920_9PSED</name>
<feature type="binding site" evidence="18">
    <location>
        <position position="143"/>
    </location>
    <ligand>
        <name>(6S)-NADPHX</name>
        <dbReference type="ChEBI" id="CHEBI:64076"/>
    </ligand>
</feature>
<dbReference type="EC" id="4.2.1.136" evidence="19"/>
<evidence type="ECO:0000256" key="1">
    <source>
        <dbReference type="ARBA" id="ARBA00000013"/>
    </source>
</evidence>
<dbReference type="OrthoDB" id="9806925at2"/>
<evidence type="ECO:0000256" key="16">
    <source>
        <dbReference type="ARBA" id="ARBA00049209"/>
    </source>
</evidence>
<dbReference type="InterPro" id="IPR030677">
    <property type="entry name" value="Nnr"/>
</dbReference>
<comment type="catalytic activity">
    <reaction evidence="2 18 19">
        <text>(6R)-NADPHX = (6S)-NADPHX</text>
        <dbReference type="Rhea" id="RHEA:32227"/>
        <dbReference type="ChEBI" id="CHEBI:64076"/>
        <dbReference type="ChEBI" id="CHEBI:64077"/>
        <dbReference type="EC" id="5.1.99.6"/>
    </reaction>
</comment>
<feature type="binding site" evidence="18">
    <location>
        <position position="66"/>
    </location>
    <ligand>
        <name>K(+)</name>
        <dbReference type="ChEBI" id="CHEBI:29103"/>
    </ligand>
</feature>
<keyword evidence="12 17" id="KW-0456">Lyase</keyword>
<keyword evidence="8 17" id="KW-0521">NADP</keyword>
<dbReference type="EC" id="5.1.99.6" evidence="19"/>
<proteinExistence type="inferred from homology"/>
<evidence type="ECO:0000256" key="5">
    <source>
        <dbReference type="ARBA" id="ARBA00022723"/>
    </source>
</evidence>
<dbReference type="GO" id="GO:0052856">
    <property type="term" value="F:NAD(P)HX epimerase activity"/>
    <property type="evidence" value="ECO:0007669"/>
    <property type="project" value="UniProtKB-UniRule"/>
</dbReference>
<dbReference type="GO" id="GO:0005524">
    <property type="term" value="F:ATP binding"/>
    <property type="evidence" value="ECO:0007669"/>
    <property type="project" value="UniProtKB-UniRule"/>
</dbReference>
<feature type="binding site" evidence="17">
    <location>
        <position position="437"/>
    </location>
    <ligand>
        <name>(6S)-NADPHX</name>
        <dbReference type="ChEBI" id="CHEBI:64076"/>
    </ligand>
</feature>
<dbReference type="NCBIfam" id="TIGR00197">
    <property type="entry name" value="yjeF_nterm"/>
    <property type="match status" value="1"/>
</dbReference>
<dbReference type="PROSITE" id="PS51383">
    <property type="entry name" value="YJEF_C_3"/>
    <property type="match status" value="1"/>
</dbReference>
<evidence type="ECO:0000256" key="13">
    <source>
        <dbReference type="ARBA" id="ARBA00023268"/>
    </source>
</evidence>
<keyword evidence="9 18" id="KW-0630">Potassium</keyword>
<comment type="function">
    <text evidence="14 19">Bifunctional enzyme that catalyzes the epimerization of the S- and R-forms of NAD(P)HX and the dehydration of the S-form of NAD(P)HX at the expense of ADP, which is converted to AMP. This allows the repair of both epimers of NAD(P)HX, a damaged form of NAD(P)H that is a result of enzymatic or heat-dependent hydration.</text>
</comment>
<comment type="function">
    <text evidence="17">Catalyzes the dehydration of the S-form of NAD(P)HX at the expense of ADP, which is converted to AMP. Together with NAD(P)HX epimerase, which catalyzes the epimerization of the S- and R-forms, the enzyme allows the repair of both epimers of NAD(P)HX, a damaged form of NAD(P)H that is a result of enzymatic or heat-dependent hydration.</text>
</comment>
<comment type="catalytic activity">
    <reaction evidence="1 18 19">
        <text>(6R)-NADHX = (6S)-NADHX</text>
        <dbReference type="Rhea" id="RHEA:32215"/>
        <dbReference type="ChEBI" id="CHEBI:64074"/>
        <dbReference type="ChEBI" id="CHEBI:64075"/>
        <dbReference type="EC" id="5.1.99.6"/>
    </reaction>
</comment>
<evidence type="ECO:0000259" key="21">
    <source>
        <dbReference type="PROSITE" id="PS51385"/>
    </source>
</evidence>
<evidence type="ECO:0000256" key="14">
    <source>
        <dbReference type="ARBA" id="ARBA00025153"/>
    </source>
</evidence>
<dbReference type="NCBIfam" id="TIGR00196">
    <property type="entry name" value="yjeF_cterm"/>
    <property type="match status" value="1"/>
</dbReference>
<comment type="caution">
    <text evidence="18">Lacks conserved residue(s) required for the propagation of feature annotation.</text>
</comment>
<gene>
    <name evidence="17" type="primary">nnrD</name>
    <name evidence="18" type="synonym">nnrE</name>
    <name evidence="22" type="ORF">SAMN04490195_6023</name>
</gene>
<evidence type="ECO:0000256" key="11">
    <source>
        <dbReference type="ARBA" id="ARBA00023235"/>
    </source>
</evidence>
<keyword evidence="7 17" id="KW-0067">ATP-binding</keyword>
<keyword evidence="23" id="KW-1185">Reference proteome</keyword>
<keyword evidence="6 17" id="KW-0547">Nucleotide-binding</keyword>
<accession>A0A1H1J920</accession>
<dbReference type="InterPro" id="IPR017953">
    <property type="entry name" value="Carbohydrate_kinase_pred_CS"/>
</dbReference>
<feature type="domain" description="YjeF C-terminal" evidence="20">
    <location>
        <begin position="227"/>
        <end position="494"/>
    </location>
</feature>
<evidence type="ECO:0000256" key="9">
    <source>
        <dbReference type="ARBA" id="ARBA00022958"/>
    </source>
</evidence>
<evidence type="ECO:0000256" key="12">
    <source>
        <dbReference type="ARBA" id="ARBA00023239"/>
    </source>
</evidence>
<dbReference type="RefSeq" id="WP_090328507.1">
    <property type="nucleotide sequence ID" value="NZ_FNKJ01000004.1"/>
</dbReference>
<evidence type="ECO:0000256" key="8">
    <source>
        <dbReference type="ARBA" id="ARBA00022857"/>
    </source>
</evidence>
<feature type="binding site" evidence="17">
    <location>
        <position position="370"/>
    </location>
    <ligand>
        <name>(6S)-NADPHX</name>
        <dbReference type="ChEBI" id="CHEBI:64076"/>
    </ligand>
</feature>
<comment type="similarity">
    <text evidence="4 19">In the C-terminal section; belongs to the NnrD/CARKD family.</text>
</comment>
<dbReference type="HAMAP" id="MF_01965">
    <property type="entry name" value="NADHX_dehydratase"/>
    <property type="match status" value="1"/>
</dbReference>
<protein>
    <recommendedName>
        <fullName evidence="19">Bifunctional NAD(P)H-hydrate repair enzyme</fullName>
    </recommendedName>
    <alternativeName>
        <fullName evidence="19">Nicotinamide nucleotide repair protein</fullName>
    </alternativeName>
    <domain>
        <recommendedName>
            <fullName evidence="19">ADP-dependent (S)-NAD(P)H-hydrate dehydratase</fullName>
            <ecNumber evidence="19">4.2.1.136</ecNumber>
        </recommendedName>
        <alternativeName>
            <fullName evidence="19">ADP-dependent NAD(P)HX dehydratase</fullName>
        </alternativeName>
    </domain>
    <domain>
        <recommendedName>
            <fullName evidence="19">NAD(P)H-hydrate epimerase</fullName>
            <ecNumber evidence="19">5.1.99.6</ecNumber>
        </recommendedName>
    </domain>
</protein>
<evidence type="ECO:0000259" key="20">
    <source>
        <dbReference type="PROSITE" id="PS51383"/>
    </source>
</evidence>
<evidence type="ECO:0000256" key="3">
    <source>
        <dbReference type="ARBA" id="ARBA00006001"/>
    </source>
</evidence>
<dbReference type="GO" id="GO:0052855">
    <property type="term" value="F:ADP-dependent NAD(P)H-hydrate dehydratase activity"/>
    <property type="evidence" value="ECO:0007669"/>
    <property type="project" value="UniProtKB-UniRule"/>
</dbReference>
<evidence type="ECO:0000256" key="7">
    <source>
        <dbReference type="ARBA" id="ARBA00022840"/>
    </source>
</evidence>
<dbReference type="HAMAP" id="MF_01966">
    <property type="entry name" value="NADHX_epimerase"/>
    <property type="match status" value="1"/>
</dbReference>
<dbReference type="InterPro" id="IPR029056">
    <property type="entry name" value="Ribokinase-like"/>
</dbReference>
<feature type="binding site" evidence="17">
    <location>
        <position position="323"/>
    </location>
    <ligand>
        <name>(6S)-NADPHX</name>
        <dbReference type="ChEBI" id="CHEBI:64076"/>
    </ligand>
</feature>
<evidence type="ECO:0000256" key="6">
    <source>
        <dbReference type="ARBA" id="ARBA00022741"/>
    </source>
</evidence>
<evidence type="ECO:0000256" key="19">
    <source>
        <dbReference type="PIRNR" id="PIRNR017184"/>
    </source>
</evidence>
<dbReference type="InterPro" id="IPR036652">
    <property type="entry name" value="YjeF_N_dom_sf"/>
</dbReference>
<comment type="similarity">
    <text evidence="18">Belongs to the NnrE/AIBP family.</text>
</comment>
<evidence type="ECO:0000313" key="23">
    <source>
        <dbReference type="Proteomes" id="UP000199570"/>
    </source>
</evidence>
<feature type="binding site" evidence="17">
    <location>
        <begin position="407"/>
        <end position="411"/>
    </location>
    <ligand>
        <name>AMP</name>
        <dbReference type="ChEBI" id="CHEBI:456215"/>
    </ligand>
</feature>
<dbReference type="Pfam" id="PF01256">
    <property type="entry name" value="Carb_kinase"/>
    <property type="match status" value="1"/>
</dbReference>
<dbReference type="PANTHER" id="PTHR12592:SF0">
    <property type="entry name" value="ATP-DEPENDENT (S)-NAD(P)H-HYDRATE DEHYDRATASE"/>
    <property type="match status" value="1"/>
</dbReference>
<comment type="cofactor">
    <cofactor evidence="18 19">
        <name>K(+)</name>
        <dbReference type="ChEBI" id="CHEBI:29103"/>
    </cofactor>
    <text evidence="18 19">Binds 1 potassium ion per subunit.</text>
</comment>
<comment type="subunit">
    <text evidence="17">Homotetramer.</text>
</comment>